<proteinExistence type="predicted"/>
<gene>
    <name evidence="2" type="ORF">GWI33_004088</name>
</gene>
<dbReference type="Proteomes" id="UP000625711">
    <property type="component" value="Unassembled WGS sequence"/>
</dbReference>
<evidence type="ECO:0000313" key="3">
    <source>
        <dbReference type="Proteomes" id="UP000625711"/>
    </source>
</evidence>
<organism evidence="2 3">
    <name type="scientific">Rhynchophorus ferrugineus</name>
    <name type="common">Red palm weevil</name>
    <name type="synonym">Curculio ferrugineus</name>
    <dbReference type="NCBI Taxonomy" id="354439"/>
    <lineage>
        <taxon>Eukaryota</taxon>
        <taxon>Metazoa</taxon>
        <taxon>Ecdysozoa</taxon>
        <taxon>Arthropoda</taxon>
        <taxon>Hexapoda</taxon>
        <taxon>Insecta</taxon>
        <taxon>Pterygota</taxon>
        <taxon>Neoptera</taxon>
        <taxon>Endopterygota</taxon>
        <taxon>Coleoptera</taxon>
        <taxon>Polyphaga</taxon>
        <taxon>Cucujiformia</taxon>
        <taxon>Curculionidae</taxon>
        <taxon>Dryophthorinae</taxon>
        <taxon>Rhynchophorus</taxon>
    </lineage>
</organism>
<accession>A0A834IMR0</accession>
<evidence type="ECO:0000313" key="2">
    <source>
        <dbReference type="EMBL" id="KAF7281887.1"/>
    </source>
</evidence>
<dbReference type="AlphaFoldDB" id="A0A834IMR0"/>
<protein>
    <submittedName>
        <fullName evidence="2">Uncharacterized protein</fullName>
    </submittedName>
</protein>
<feature type="compositionally biased region" description="Basic and acidic residues" evidence="1">
    <location>
        <begin position="39"/>
        <end position="50"/>
    </location>
</feature>
<feature type="region of interest" description="Disordered" evidence="1">
    <location>
        <begin position="1"/>
        <end position="84"/>
    </location>
</feature>
<reference evidence="2" key="1">
    <citation type="submission" date="2020-08" db="EMBL/GenBank/DDBJ databases">
        <title>Genome sequencing and assembly of the red palm weevil Rhynchophorus ferrugineus.</title>
        <authorList>
            <person name="Dias G.B."/>
            <person name="Bergman C.M."/>
            <person name="Manee M."/>
        </authorList>
    </citation>
    <scope>NUCLEOTIDE SEQUENCE</scope>
    <source>
        <strain evidence="2">AA-2017</strain>
        <tissue evidence="2">Whole larva</tissue>
    </source>
</reference>
<feature type="compositionally biased region" description="Low complexity" evidence="1">
    <location>
        <begin position="73"/>
        <end position="84"/>
    </location>
</feature>
<name>A0A834IMR0_RHYFE</name>
<sequence>MRPKRFQHNPEHFSKSEEEAKGGGRGGKRKRDQSAPRPRRNDLTASERCRSVQLAASTDSAEGKREEKEEGGEPAAAVAGSAKVGKIKPVIRRPQTGEYGHVMETPFQQPSMLISTYWRWSVY</sequence>
<dbReference type="EMBL" id="JAACXV010000215">
    <property type="protein sequence ID" value="KAF7281887.1"/>
    <property type="molecule type" value="Genomic_DNA"/>
</dbReference>
<comment type="caution">
    <text evidence="2">The sequence shown here is derived from an EMBL/GenBank/DDBJ whole genome shotgun (WGS) entry which is preliminary data.</text>
</comment>
<evidence type="ECO:0000256" key="1">
    <source>
        <dbReference type="SAM" id="MobiDB-lite"/>
    </source>
</evidence>
<feature type="compositionally biased region" description="Basic and acidic residues" evidence="1">
    <location>
        <begin position="8"/>
        <end position="22"/>
    </location>
</feature>
<keyword evidence="3" id="KW-1185">Reference proteome</keyword>